<reference evidence="1 2" key="3">
    <citation type="journal article" date="2015" name="Genome Announc.">
        <title>Draft Genome Sequence of the Archiascomycetous Yeast Saitoella complicata.</title>
        <authorList>
            <person name="Yamauchi K."/>
            <person name="Kondo S."/>
            <person name="Hamamoto M."/>
            <person name="Takahashi Y."/>
            <person name="Ogura Y."/>
            <person name="Hayashi T."/>
            <person name="Nishida H."/>
        </authorList>
    </citation>
    <scope>NUCLEOTIDE SEQUENCE [LARGE SCALE GENOMIC DNA]</scope>
    <source>
        <strain evidence="1 2">NRRL Y-17804</strain>
    </source>
</reference>
<reference evidence="1 2" key="1">
    <citation type="journal article" date="2011" name="J. Gen. Appl. Microbiol.">
        <title>Draft genome sequencing of the enigmatic yeast Saitoella complicata.</title>
        <authorList>
            <person name="Nishida H."/>
            <person name="Hamamoto M."/>
            <person name="Sugiyama J."/>
        </authorList>
    </citation>
    <scope>NUCLEOTIDE SEQUENCE [LARGE SCALE GENOMIC DNA]</scope>
    <source>
        <strain evidence="1 2">NRRL Y-17804</strain>
    </source>
</reference>
<gene>
    <name evidence="1" type="ORF">G7K_0927-t1</name>
</gene>
<keyword evidence="2" id="KW-1185">Reference proteome</keyword>
<reference evidence="1 2" key="2">
    <citation type="journal article" date="2014" name="J. Gen. Appl. Microbiol.">
        <title>The early diverging ascomycetous budding yeast Saitoella complicata has three histone deacetylases belonging to the Clr6, Hos2, and Rpd3 lineages.</title>
        <authorList>
            <person name="Nishida H."/>
            <person name="Matsumoto T."/>
            <person name="Kondo S."/>
            <person name="Hamamoto M."/>
            <person name="Yoshikawa H."/>
        </authorList>
    </citation>
    <scope>NUCLEOTIDE SEQUENCE [LARGE SCALE GENOMIC DNA]</scope>
    <source>
        <strain evidence="1 2">NRRL Y-17804</strain>
    </source>
</reference>
<dbReference type="EMBL" id="BACD03000005">
    <property type="protein sequence ID" value="GAO46704.1"/>
    <property type="molecule type" value="Genomic_DNA"/>
</dbReference>
<sequence length="78" mass="8743">MFPGPGIATARSQGQHLTHTPSTFYSILQYKGIYSMAIVQNKAVHDDPYPMGTLIMCQSGARKEQASYSYTPHFFNQQ</sequence>
<comment type="caution">
    <text evidence="1">The sequence shown here is derived from an EMBL/GenBank/DDBJ whole genome shotgun (WGS) entry which is preliminary data.</text>
</comment>
<proteinExistence type="predicted"/>
<protein>
    <submittedName>
        <fullName evidence="1">Uncharacterized protein</fullName>
    </submittedName>
</protein>
<evidence type="ECO:0000313" key="1">
    <source>
        <dbReference type="EMBL" id="GAO46704.1"/>
    </source>
</evidence>
<dbReference type="Proteomes" id="UP000033140">
    <property type="component" value="Unassembled WGS sequence"/>
</dbReference>
<dbReference type="AlphaFoldDB" id="A0A0E9NA48"/>
<organism evidence="1 2">
    <name type="scientific">Saitoella complicata (strain BCRC 22490 / CBS 7301 / JCM 7358 / NBRC 10748 / NRRL Y-17804)</name>
    <dbReference type="NCBI Taxonomy" id="698492"/>
    <lineage>
        <taxon>Eukaryota</taxon>
        <taxon>Fungi</taxon>
        <taxon>Dikarya</taxon>
        <taxon>Ascomycota</taxon>
        <taxon>Taphrinomycotina</taxon>
        <taxon>Taphrinomycotina incertae sedis</taxon>
        <taxon>Saitoella</taxon>
    </lineage>
</organism>
<name>A0A0E9NA48_SAICN</name>
<accession>A0A0E9NA48</accession>
<evidence type="ECO:0000313" key="2">
    <source>
        <dbReference type="Proteomes" id="UP000033140"/>
    </source>
</evidence>